<reference evidence="1 2" key="1">
    <citation type="journal article" date="2011" name="Front. Microbiol.">
        <title>Genomic signatures of strain selection and enhancement in Bacillus atrophaeus var. globigii, a historical biowarfare simulant.</title>
        <authorList>
            <person name="Gibbons H.S."/>
            <person name="Broomall S.M."/>
            <person name="McNew L.A."/>
            <person name="Daligault H."/>
            <person name="Chapman C."/>
            <person name="Bruce D."/>
            <person name="Karavis M."/>
            <person name="Krepps M."/>
            <person name="McGregor P.A."/>
            <person name="Hong C."/>
            <person name="Park K.H."/>
            <person name="Akmal A."/>
            <person name="Feldman A."/>
            <person name="Lin J.S."/>
            <person name="Chang W.E."/>
            <person name="Higgs B.W."/>
            <person name="Demirev P."/>
            <person name="Lindquist J."/>
            <person name="Liem A."/>
            <person name="Fochler E."/>
            <person name="Read T.D."/>
            <person name="Tapia R."/>
            <person name="Johnson S."/>
            <person name="Bishop-Lilly K.A."/>
            <person name="Detter C."/>
            <person name="Han C."/>
            <person name="Sozhamannan S."/>
            <person name="Rosenzweig C.N."/>
            <person name="Skowronski E.W."/>
        </authorList>
    </citation>
    <scope>NUCLEOTIDE SEQUENCE [LARGE SCALE GENOMIC DNA]</scope>
    <source>
        <strain evidence="1 2">1942</strain>
    </source>
</reference>
<proteinExistence type="predicted"/>
<evidence type="ECO:0000313" key="2">
    <source>
        <dbReference type="Proteomes" id="UP000006867"/>
    </source>
</evidence>
<accession>A0ABM5LX89</accession>
<keyword evidence="2" id="KW-1185">Reference proteome</keyword>
<sequence length="109" mass="12870">MADYKDVYESFWKQIIEDEKGNINKDQLMKELSDYKYLLDSIPSVYEEVTCHGVSKPFADPKYVMESHREAFINRRYALEDLKNMSVMAKHYSPFEKVVSLGAIEEYLK</sequence>
<dbReference type="Proteomes" id="UP000006867">
    <property type="component" value="Chromosome"/>
</dbReference>
<protein>
    <submittedName>
        <fullName evidence="1">Uncharacterized protein</fullName>
    </submittedName>
</protein>
<dbReference type="RefSeq" id="WP_003325888.1">
    <property type="nucleotide sequence ID" value="NC_014639.1"/>
</dbReference>
<organism evidence="1 2">
    <name type="scientific">Bacillus atrophaeus (strain 1942)</name>
    <dbReference type="NCBI Taxonomy" id="720555"/>
    <lineage>
        <taxon>Bacteria</taxon>
        <taxon>Bacillati</taxon>
        <taxon>Bacillota</taxon>
        <taxon>Bacilli</taxon>
        <taxon>Bacillales</taxon>
        <taxon>Bacillaceae</taxon>
        <taxon>Bacillus</taxon>
    </lineage>
</organism>
<dbReference type="EMBL" id="CP002207">
    <property type="protein sequence ID" value="ADP32517.1"/>
    <property type="molecule type" value="Genomic_DNA"/>
</dbReference>
<evidence type="ECO:0000313" key="1">
    <source>
        <dbReference type="EMBL" id="ADP32517.1"/>
    </source>
</evidence>
<name>A0ABM5LX89_BACA1</name>
<gene>
    <name evidence="1" type="ordered locus">BATR1942_07890</name>
</gene>